<evidence type="ECO:0000256" key="13">
    <source>
        <dbReference type="ARBA" id="ARBA00022909"/>
    </source>
</evidence>
<evidence type="ECO:0000256" key="11">
    <source>
        <dbReference type="ARBA" id="ARBA00022840"/>
    </source>
</evidence>
<comment type="pathway">
    <text evidence="2">Cofactor biosynthesis; tetrahydrofolate biosynthesis; 7,8-dihydrofolate from 2-amino-4-hydroxy-6-hydroxymethyl-7,8-dihydropteridine diphosphate and 4-aminobenzoate: step 2/2.</text>
</comment>
<evidence type="ECO:0000256" key="4">
    <source>
        <dbReference type="ARBA" id="ARBA00008276"/>
    </source>
</evidence>
<evidence type="ECO:0000256" key="1">
    <source>
        <dbReference type="ARBA" id="ARBA00002714"/>
    </source>
</evidence>
<evidence type="ECO:0000313" key="24">
    <source>
        <dbReference type="EMBL" id="MCV2402836.1"/>
    </source>
</evidence>
<evidence type="ECO:0000256" key="5">
    <source>
        <dbReference type="ARBA" id="ARBA00013023"/>
    </source>
</evidence>
<dbReference type="Pfam" id="PF08245">
    <property type="entry name" value="Mur_ligase_M"/>
    <property type="match status" value="1"/>
</dbReference>
<feature type="domain" description="Mur ligase C-terminal" evidence="22">
    <location>
        <begin position="281"/>
        <end position="400"/>
    </location>
</feature>
<dbReference type="Proteomes" id="UP001209713">
    <property type="component" value="Unassembled WGS sequence"/>
</dbReference>
<evidence type="ECO:0000256" key="8">
    <source>
        <dbReference type="ARBA" id="ARBA00022598"/>
    </source>
</evidence>
<dbReference type="InterPro" id="IPR036565">
    <property type="entry name" value="Mur-like_cat_sf"/>
</dbReference>
<gene>
    <name evidence="24" type="primary">folC</name>
    <name evidence="24" type="ORF">OFY17_08050</name>
</gene>
<evidence type="ECO:0000256" key="19">
    <source>
        <dbReference type="ARBA" id="ARBA00049035"/>
    </source>
</evidence>
<dbReference type="RefSeq" id="WP_263530216.1">
    <property type="nucleotide sequence ID" value="NZ_JAOVZB010000003.1"/>
</dbReference>
<evidence type="ECO:0000313" key="25">
    <source>
        <dbReference type="Proteomes" id="UP001209713"/>
    </source>
</evidence>
<evidence type="ECO:0000259" key="23">
    <source>
        <dbReference type="Pfam" id="PF08245"/>
    </source>
</evidence>
<keyword evidence="8 21" id="KW-0436">Ligase</keyword>
<dbReference type="SUPFAM" id="SSF53623">
    <property type="entry name" value="MurD-like peptide ligases, catalytic domain"/>
    <property type="match status" value="1"/>
</dbReference>
<evidence type="ECO:0000256" key="7">
    <source>
        <dbReference type="ARBA" id="ARBA00019357"/>
    </source>
</evidence>
<keyword evidence="12" id="KW-0460">Magnesium</keyword>
<dbReference type="SUPFAM" id="SSF53244">
    <property type="entry name" value="MurD-like peptide ligases, peptide-binding domain"/>
    <property type="match status" value="1"/>
</dbReference>
<dbReference type="Gene3D" id="3.40.1190.10">
    <property type="entry name" value="Mur-like, catalytic domain"/>
    <property type="match status" value="1"/>
</dbReference>
<comment type="catalytic activity">
    <reaction evidence="20">
        <text>7,8-dihydropteroate + L-glutamate + ATP = 7,8-dihydrofolate + ADP + phosphate + H(+)</text>
        <dbReference type="Rhea" id="RHEA:23584"/>
        <dbReference type="ChEBI" id="CHEBI:15378"/>
        <dbReference type="ChEBI" id="CHEBI:17839"/>
        <dbReference type="ChEBI" id="CHEBI:29985"/>
        <dbReference type="ChEBI" id="CHEBI:30616"/>
        <dbReference type="ChEBI" id="CHEBI:43474"/>
        <dbReference type="ChEBI" id="CHEBI:57451"/>
        <dbReference type="ChEBI" id="CHEBI:456216"/>
        <dbReference type="EC" id="6.3.2.12"/>
    </reaction>
</comment>
<sequence length="411" mass="44960">MTQRSLDSWLSYIESQHPSEIEMGLERGSKVLARLNLSRPKQKVITVAGTNGKGSTCAMLTQYLCQQGLSVGTYTSPHFINFNERISLNAIQCSDELICQAFSVIEAAREDIPLTYFEFSTLAALWVFDFSQLDYWVLEVGLGGRLDSVNMVDTDLAVITSISLDHVDWLGDDLNVIAGEKAGIARKGKPLISGVVNPPSNIAEVVSKTGAILTQKGIDFFFEKKAAGWNWHNETVNFEGLPIPSLPIQNAATVIAVLLELGVNPCQDELVELFSSAELTGRFQQVSASPDVYIDVAHNPEAAMELSSRIQEFTQPPIAVCGMLKDKDIKSVVSHLSESFSEWHCVDLSGTRGATAQDIIENLPKEKRMAHGYSSMKNAFQAAYAHAQSSGRSIIVFGSFVTVSEYLALSQ</sequence>
<evidence type="ECO:0000256" key="21">
    <source>
        <dbReference type="PIRNR" id="PIRNR001563"/>
    </source>
</evidence>
<keyword evidence="9" id="KW-0479">Metal-binding</keyword>
<dbReference type="EC" id="6.3.2.12" evidence="5"/>
<dbReference type="InterPro" id="IPR001645">
    <property type="entry name" value="Folylpolyglutamate_synth"/>
</dbReference>
<organism evidence="24 25">
    <name type="scientific">Marinomonas sargassi</name>
    <dbReference type="NCBI Taxonomy" id="2984494"/>
    <lineage>
        <taxon>Bacteria</taxon>
        <taxon>Pseudomonadati</taxon>
        <taxon>Pseudomonadota</taxon>
        <taxon>Gammaproteobacteria</taxon>
        <taxon>Oceanospirillales</taxon>
        <taxon>Oceanospirillaceae</taxon>
        <taxon>Marinomonas</taxon>
    </lineage>
</organism>
<evidence type="ECO:0000256" key="12">
    <source>
        <dbReference type="ARBA" id="ARBA00022842"/>
    </source>
</evidence>
<comment type="pathway">
    <text evidence="3">Cofactor biosynthesis; tetrahydrofolylpolyglutamate biosynthesis.</text>
</comment>
<evidence type="ECO:0000256" key="3">
    <source>
        <dbReference type="ARBA" id="ARBA00005150"/>
    </source>
</evidence>
<evidence type="ECO:0000256" key="20">
    <source>
        <dbReference type="ARBA" id="ARBA00049161"/>
    </source>
</evidence>
<keyword evidence="11 21" id="KW-0067">ATP-binding</keyword>
<evidence type="ECO:0000256" key="16">
    <source>
        <dbReference type="ARBA" id="ARBA00032510"/>
    </source>
</evidence>
<reference evidence="24 25" key="1">
    <citation type="submission" date="2022-10" db="EMBL/GenBank/DDBJ databases">
        <title>Marinomonas transparenta sp. nov. and Marinomonas sargassi sp. nov., isolated from marine alga (Sargassum natans (L.) Gaillon).</title>
        <authorList>
            <person name="Wang Y."/>
        </authorList>
    </citation>
    <scope>NUCLEOTIDE SEQUENCE [LARGE SCALE GENOMIC DNA]</scope>
    <source>
        <strain evidence="24 25">C2222</strain>
    </source>
</reference>
<proteinExistence type="inferred from homology"/>
<dbReference type="PANTHER" id="PTHR11136:SF0">
    <property type="entry name" value="DIHYDROFOLATE SYNTHETASE-RELATED"/>
    <property type="match status" value="1"/>
</dbReference>
<dbReference type="InterPro" id="IPR036615">
    <property type="entry name" value="Mur_ligase_C_dom_sf"/>
</dbReference>
<comment type="function">
    <text evidence="1">Functions in two distinct reactions of the de novo folate biosynthetic pathway. Catalyzes the addition of a glutamate residue to dihydropteroate (7,8-dihydropteroate or H2Pte) to form dihydrofolate (7,8-dihydrofolate monoglutamate or H2Pte-Glu). Also catalyzes successive additions of L-glutamate to tetrahydrofolate or 10-formyltetrahydrofolate or 5,10-methylenetetrahydrofolate, leading to folylpolyglutamate derivatives.</text>
</comment>
<dbReference type="Pfam" id="PF02875">
    <property type="entry name" value="Mur_ligase_C"/>
    <property type="match status" value="1"/>
</dbReference>
<feature type="domain" description="Mur ligase central" evidence="23">
    <location>
        <begin position="47"/>
        <end position="228"/>
    </location>
</feature>
<evidence type="ECO:0000259" key="22">
    <source>
        <dbReference type="Pfam" id="PF02875"/>
    </source>
</evidence>
<name>A0ABT2YSI7_9GAMM</name>
<dbReference type="EC" id="6.3.2.17" evidence="6"/>
<keyword evidence="10 21" id="KW-0547">Nucleotide-binding</keyword>
<dbReference type="PANTHER" id="PTHR11136">
    <property type="entry name" value="FOLYLPOLYGLUTAMATE SYNTHASE-RELATED"/>
    <property type="match status" value="1"/>
</dbReference>
<protein>
    <recommendedName>
        <fullName evidence="7">Dihydrofolate synthase/folylpolyglutamate synthase</fullName>
        <ecNumber evidence="5">6.3.2.12</ecNumber>
        <ecNumber evidence="6">6.3.2.17</ecNumber>
    </recommendedName>
    <alternativeName>
        <fullName evidence="16">Folylpoly-gamma-glutamate synthetase-dihydrofolate synthetase</fullName>
    </alternativeName>
    <alternativeName>
        <fullName evidence="14">Folylpolyglutamate synthetase</fullName>
    </alternativeName>
    <alternativeName>
        <fullName evidence="15">Tetrahydrofolylpolyglutamate synthase</fullName>
    </alternativeName>
</protein>
<dbReference type="InterPro" id="IPR013221">
    <property type="entry name" value="Mur_ligase_cen"/>
</dbReference>
<comment type="catalytic activity">
    <reaction evidence="19">
        <text>(6R)-5,10-methylenetetrahydrofolyl-(gamma-L-Glu)(n) + L-glutamate + ATP = (6R)-5,10-methylenetetrahydrofolyl-(gamma-L-Glu)(n+1) + ADP + phosphate + H(+)</text>
        <dbReference type="Rhea" id="RHEA:51912"/>
        <dbReference type="Rhea" id="RHEA-COMP:13257"/>
        <dbReference type="Rhea" id="RHEA-COMP:13258"/>
        <dbReference type="ChEBI" id="CHEBI:15378"/>
        <dbReference type="ChEBI" id="CHEBI:29985"/>
        <dbReference type="ChEBI" id="CHEBI:30616"/>
        <dbReference type="ChEBI" id="CHEBI:43474"/>
        <dbReference type="ChEBI" id="CHEBI:136572"/>
        <dbReference type="ChEBI" id="CHEBI:456216"/>
        <dbReference type="EC" id="6.3.2.17"/>
    </reaction>
</comment>
<evidence type="ECO:0000256" key="17">
    <source>
        <dbReference type="ARBA" id="ARBA00047493"/>
    </source>
</evidence>
<keyword evidence="25" id="KW-1185">Reference proteome</keyword>
<evidence type="ECO:0000256" key="10">
    <source>
        <dbReference type="ARBA" id="ARBA00022741"/>
    </source>
</evidence>
<evidence type="ECO:0000256" key="15">
    <source>
        <dbReference type="ARBA" id="ARBA00030592"/>
    </source>
</evidence>
<accession>A0ABT2YSI7</accession>
<dbReference type="InterPro" id="IPR004101">
    <property type="entry name" value="Mur_ligase_C"/>
</dbReference>
<evidence type="ECO:0000256" key="2">
    <source>
        <dbReference type="ARBA" id="ARBA00004799"/>
    </source>
</evidence>
<dbReference type="EMBL" id="JAOVZB010000003">
    <property type="protein sequence ID" value="MCV2402836.1"/>
    <property type="molecule type" value="Genomic_DNA"/>
</dbReference>
<dbReference type="GO" id="GO:0008841">
    <property type="term" value="F:dihydrofolate synthase activity"/>
    <property type="evidence" value="ECO:0007669"/>
    <property type="project" value="UniProtKB-EC"/>
</dbReference>
<dbReference type="PIRSF" id="PIRSF001563">
    <property type="entry name" value="Folylpolyglu_synth"/>
    <property type="match status" value="1"/>
</dbReference>
<evidence type="ECO:0000256" key="9">
    <source>
        <dbReference type="ARBA" id="ARBA00022723"/>
    </source>
</evidence>
<keyword evidence="13" id="KW-0289">Folate biosynthesis</keyword>
<evidence type="ECO:0000256" key="6">
    <source>
        <dbReference type="ARBA" id="ARBA00013025"/>
    </source>
</evidence>
<comment type="caution">
    <text evidence="24">The sequence shown here is derived from an EMBL/GenBank/DDBJ whole genome shotgun (WGS) entry which is preliminary data.</text>
</comment>
<dbReference type="Gene3D" id="3.90.190.20">
    <property type="entry name" value="Mur ligase, C-terminal domain"/>
    <property type="match status" value="1"/>
</dbReference>
<dbReference type="GO" id="GO:0004326">
    <property type="term" value="F:tetrahydrofolylpolyglutamate synthase activity"/>
    <property type="evidence" value="ECO:0007669"/>
    <property type="project" value="UniProtKB-EC"/>
</dbReference>
<comment type="catalytic activity">
    <reaction evidence="18">
        <text>10-formyltetrahydrofolyl-(gamma-L-Glu)(n) + L-glutamate + ATP = 10-formyltetrahydrofolyl-(gamma-L-Glu)(n+1) + ADP + phosphate + H(+)</text>
        <dbReference type="Rhea" id="RHEA:51904"/>
        <dbReference type="Rhea" id="RHEA-COMP:13088"/>
        <dbReference type="Rhea" id="RHEA-COMP:14300"/>
        <dbReference type="ChEBI" id="CHEBI:15378"/>
        <dbReference type="ChEBI" id="CHEBI:29985"/>
        <dbReference type="ChEBI" id="CHEBI:30616"/>
        <dbReference type="ChEBI" id="CHEBI:43474"/>
        <dbReference type="ChEBI" id="CHEBI:134413"/>
        <dbReference type="ChEBI" id="CHEBI:456216"/>
        <dbReference type="EC" id="6.3.2.17"/>
    </reaction>
</comment>
<comment type="similarity">
    <text evidence="4 21">Belongs to the folylpolyglutamate synthase family.</text>
</comment>
<evidence type="ECO:0000256" key="18">
    <source>
        <dbReference type="ARBA" id="ARBA00047808"/>
    </source>
</evidence>
<dbReference type="NCBIfam" id="TIGR01499">
    <property type="entry name" value="folC"/>
    <property type="match status" value="1"/>
</dbReference>
<dbReference type="NCBIfam" id="NF008101">
    <property type="entry name" value="PRK10846.1"/>
    <property type="match status" value="1"/>
</dbReference>
<evidence type="ECO:0000256" key="14">
    <source>
        <dbReference type="ARBA" id="ARBA00030048"/>
    </source>
</evidence>
<comment type="catalytic activity">
    <reaction evidence="17">
        <text>(6S)-5,6,7,8-tetrahydrofolyl-(gamma-L-Glu)(n) + L-glutamate + ATP = (6S)-5,6,7,8-tetrahydrofolyl-(gamma-L-Glu)(n+1) + ADP + phosphate + H(+)</text>
        <dbReference type="Rhea" id="RHEA:10580"/>
        <dbReference type="Rhea" id="RHEA-COMP:14738"/>
        <dbReference type="Rhea" id="RHEA-COMP:14740"/>
        <dbReference type="ChEBI" id="CHEBI:15378"/>
        <dbReference type="ChEBI" id="CHEBI:29985"/>
        <dbReference type="ChEBI" id="CHEBI:30616"/>
        <dbReference type="ChEBI" id="CHEBI:43474"/>
        <dbReference type="ChEBI" id="CHEBI:141005"/>
        <dbReference type="ChEBI" id="CHEBI:456216"/>
        <dbReference type="EC" id="6.3.2.17"/>
    </reaction>
</comment>